<evidence type="ECO:0000256" key="8">
    <source>
        <dbReference type="ARBA" id="ARBA00029447"/>
    </source>
</evidence>
<feature type="domain" description="Methyl-accepting transducer" evidence="11">
    <location>
        <begin position="395"/>
        <end position="666"/>
    </location>
</feature>
<dbReference type="Gene3D" id="1.10.287.950">
    <property type="entry name" value="Methyl-accepting chemotaxis protein"/>
    <property type="match status" value="1"/>
</dbReference>
<keyword evidence="2" id="KW-1003">Cell membrane</keyword>
<accession>A0ABP3TVF3</accession>
<evidence type="ECO:0000256" key="1">
    <source>
        <dbReference type="ARBA" id="ARBA00004651"/>
    </source>
</evidence>
<feature type="transmembrane region" description="Helical" evidence="10">
    <location>
        <begin position="12"/>
        <end position="30"/>
    </location>
</feature>
<protein>
    <submittedName>
        <fullName evidence="13">Methyl-accepting chemotaxis protein</fullName>
    </submittedName>
</protein>
<dbReference type="SMART" id="SM00304">
    <property type="entry name" value="HAMP"/>
    <property type="match status" value="1"/>
</dbReference>
<evidence type="ECO:0000313" key="13">
    <source>
        <dbReference type="EMBL" id="GAA0717487.1"/>
    </source>
</evidence>
<dbReference type="InterPro" id="IPR004089">
    <property type="entry name" value="MCPsignal_dom"/>
</dbReference>
<comment type="caution">
    <text evidence="13">The sequence shown here is derived from an EMBL/GenBank/DDBJ whole genome shotgun (WGS) entry which is preliminary data.</text>
</comment>
<dbReference type="Pfam" id="PF00015">
    <property type="entry name" value="MCPsignal"/>
    <property type="match status" value="1"/>
</dbReference>
<dbReference type="EMBL" id="BAAACF010000001">
    <property type="protein sequence ID" value="GAA0717487.1"/>
    <property type="molecule type" value="Genomic_DNA"/>
</dbReference>
<proteinExistence type="inferred from homology"/>
<dbReference type="InterPro" id="IPR029151">
    <property type="entry name" value="Sensor-like_sf"/>
</dbReference>
<dbReference type="SUPFAM" id="SSF58104">
    <property type="entry name" value="Methyl-accepting chemotaxis protein (MCP) signaling domain"/>
    <property type="match status" value="1"/>
</dbReference>
<dbReference type="Proteomes" id="UP001500339">
    <property type="component" value="Unassembled WGS sequence"/>
</dbReference>
<reference evidence="14" key="1">
    <citation type="journal article" date="2019" name="Int. J. Syst. Evol. Microbiol.">
        <title>The Global Catalogue of Microorganisms (GCM) 10K type strain sequencing project: providing services to taxonomists for standard genome sequencing and annotation.</title>
        <authorList>
            <consortium name="The Broad Institute Genomics Platform"/>
            <consortium name="The Broad Institute Genome Sequencing Center for Infectious Disease"/>
            <person name="Wu L."/>
            <person name="Ma J."/>
        </authorList>
    </citation>
    <scope>NUCLEOTIDE SEQUENCE [LARGE SCALE GENOMIC DNA]</scope>
    <source>
        <strain evidence="14">JCM 1405</strain>
    </source>
</reference>
<evidence type="ECO:0000256" key="4">
    <source>
        <dbReference type="ARBA" id="ARBA00022692"/>
    </source>
</evidence>
<evidence type="ECO:0000259" key="11">
    <source>
        <dbReference type="PROSITE" id="PS50111"/>
    </source>
</evidence>
<dbReference type="PANTHER" id="PTHR32089:SF114">
    <property type="entry name" value="METHYL-ACCEPTING CHEMOTAXIS PROTEIN MCPB"/>
    <property type="match status" value="1"/>
</dbReference>
<evidence type="ECO:0000256" key="9">
    <source>
        <dbReference type="PROSITE-ProRule" id="PRU00284"/>
    </source>
</evidence>
<name>A0ABP3TVF3_9CLOT</name>
<comment type="subcellular location">
    <subcellularLocation>
        <location evidence="1">Cell membrane</location>
        <topology evidence="1">Multi-pass membrane protein</topology>
    </subcellularLocation>
</comment>
<feature type="domain" description="HAMP" evidence="12">
    <location>
        <begin position="324"/>
        <end position="376"/>
    </location>
</feature>
<organism evidence="13 14">
    <name type="scientific">Clostridium malenominatum</name>
    <dbReference type="NCBI Taxonomy" id="1539"/>
    <lineage>
        <taxon>Bacteria</taxon>
        <taxon>Bacillati</taxon>
        <taxon>Bacillota</taxon>
        <taxon>Clostridia</taxon>
        <taxon>Eubacteriales</taxon>
        <taxon>Clostridiaceae</taxon>
        <taxon>Clostridium</taxon>
    </lineage>
</organism>
<sequence length="676" mass="74862">MKKYISIRTKFVSGVLVVSLISYFLCGLYLNNVITNNINNTTLQNTNKTLSEVARYIESSILNPMTENVKMIATDERVLNIDNTLNTYTKFDSNNFVYKNSNTEIAISKYFESVKNSHKDIGFIFYGTEYSGYMEYPKFSPSKPYNPKERPWYKDSSINKGTSLIGTPYLTSVSKEMILSITHPVEKNGVLQGVVGIGVKLESLQKTIESIQIGKTGYLIVLDKNNTIIANPKHKDWILKTPDEIGVETLKELESKVGISTDYVADGIHQVMNVAISPSNGWKIVSVMDYSEVIEQARSLTITIAVVFTVTLILVLLMIGFVSKKLILPIHSLIKTMKEVENGNLDAVSTIKSNDELELLSDGYNAMIGKVKGIIHSAENIINDVQISANELKSLSMTNTDVFSDITDSLGQINISMTSQTYDLQDINKASEIISENSNKLVKLFENMKNASNDVIEVSKKGKEVILTLKNKSSETENLTHCLSNRVLKLEENIKKISVIIDTITNISSQTNLLALNAAIEAARAGESGKGFAVVADEVRKLAEHSSNSASEINSIVTEIQKESLNVIKEMNNISQFVHSQNDSVNDTDNAFTNIQFALNEVIEKISLSSETSLEMSTQIDGTLKNIDSLSNISAETLASVEEISSASNQQITSMEQVVRVSNNLEKHINNLKEHI</sequence>
<dbReference type="PROSITE" id="PS50111">
    <property type="entry name" value="CHEMOTAXIS_TRANSDUC_2"/>
    <property type="match status" value="1"/>
</dbReference>
<evidence type="ECO:0000256" key="2">
    <source>
        <dbReference type="ARBA" id="ARBA00022475"/>
    </source>
</evidence>
<evidence type="ECO:0000256" key="3">
    <source>
        <dbReference type="ARBA" id="ARBA00022500"/>
    </source>
</evidence>
<keyword evidence="5 10" id="KW-1133">Transmembrane helix</keyword>
<dbReference type="Pfam" id="PF00672">
    <property type="entry name" value="HAMP"/>
    <property type="match status" value="1"/>
</dbReference>
<dbReference type="SMART" id="SM00283">
    <property type="entry name" value="MA"/>
    <property type="match status" value="1"/>
</dbReference>
<evidence type="ECO:0000256" key="7">
    <source>
        <dbReference type="ARBA" id="ARBA00023224"/>
    </source>
</evidence>
<dbReference type="CDD" id="cd06225">
    <property type="entry name" value="HAMP"/>
    <property type="match status" value="1"/>
</dbReference>
<evidence type="ECO:0000259" key="12">
    <source>
        <dbReference type="PROSITE" id="PS50885"/>
    </source>
</evidence>
<dbReference type="InterPro" id="IPR003660">
    <property type="entry name" value="HAMP_dom"/>
</dbReference>
<dbReference type="Gene3D" id="3.30.450.20">
    <property type="entry name" value="PAS domain"/>
    <property type="match status" value="2"/>
</dbReference>
<dbReference type="PANTHER" id="PTHR32089">
    <property type="entry name" value="METHYL-ACCEPTING CHEMOTAXIS PROTEIN MCPB"/>
    <property type="match status" value="1"/>
</dbReference>
<feature type="transmembrane region" description="Helical" evidence="10">
    <location>
        <begin position="300"/>
        <end position="322"/>
    </location>
</feature>
<evidence type="ECO:0000256" key="6">
    <source>
        <dbReference type="ARBA" id="ARBA00023136"/>
    </source>
</evidence>
<keyword evidence="7 9" id="KW-0807">Transducer</keyword>
<keyword evidence="14" id="KW-1185">Reference proteome</keyword>
<keyword evidence="4 10" id="KW-0812">Transmembrane</keyword>
<dbReference type="Pfam" id="PF02743">
    <property type="entry name" value="dCache_1"/>
    <property type="match status" value="1"/>
</dbReference>
<gene>
    <name evidence="13" type="ORF">GCM10008905_03190</name>
</gene>
<dbReference type="PROSITE" id="PS50885">
    <property type="entry name" value="HAMP"/>
    <property type="match status" value="1"/>
</dbReference>
<dbReference type="InterPro" id="IPR033479">
    <property type="entry name" value="dCache_1"/>
</dbReference>
<comment type="similarity">
    <text evidence="8">Belongs to the methyl-accepting chemotaxis (MCP) protein family.</text>
</comment>
<keyword evidence="6 10" id="KW-0472">Membrane</keyword>
<dbReference type="RefSeq" id="WP_343765761.1">
    <property type="nucleotide sequence ID" value="NZ_BAAACF010000001.1"/>
</dbReference>
<dbReference type="SUPFAM" id="SSF103190">
    <property type="entry name" value="Sensory domain-like"/>
    <property type="match status" value="1"/>
</dbReference>
<evidence type="ECO:0000256" key="5">
    <source>
        <dbReference type="ARBA" id="ARBA00022989"/>
    </source>
</evidence>
<dbReference type="CDD" id="cd12912">
    <property type="entry name" value="PDC2_MCP_like"/>
    <property type="match status" value="1"/>
</dbReference>
<keyword evidence="3" id="KW-0145">Chemotaxis</keyword>
<evidence type="ECO:0000313" key="14">
    <source>
        <dbReference type="Proteomes" id="UP001500339"/>
    </source>
</evidence>
<evidence type="ECO:0000256" key="10">
    <source>
        <dbReference type="SAM" id="Phobius"/>
    </source>
</evidence>